<sequence length="187" mass="18611">MGLFGDIGKTLGNVVTKHWDDVLVGVASGVGFAFGGPVGAALVGGAASAVQDGVKEGWGWHNFEAAGTGALGGLFGGALGLGGMGGKLLTKGGLALAKDSLVEGSQGVAKGYGKDFLAGGWKTLGLRTAVPAGWKGAQTGLPKTLRGMLGTTVPSLVRPGMEEFAKLNAPKPVPVINISKQELSLDA</sequence>
<comment type="caution">
    <text evidence="1">The sequence shown here is derived from an EMBL/GenBank/DDBJ whole genome shotgun (WGS) entry which is preliminary data.</text>
</comment>
<proteinExistence type="predicted"/>
<keyword evidence="2" id="KW-1185">Reference proteome</keyword>
<evidence type="ECO:0000313" key="1">
    <source>
        <dbReference type="EMBL" id="NKY54014.1"/>
    </source>
</evidence>
<accession>A0A846Y885</accession>
<reference evidence="1 2" key="1">
    <citation type="submission" date="2020-04" db="EMBL/GenBank/DDBJ databases">
        <title>MicrobeNet Type strains.</title>
        <authorList>
            <person name="Nicholson A.C."/>
        </authorList>
    </citation>
    <scope>NUCLEOTIDE SEQUENCE [LARGE SCALE GENOMIC DNA]</scope>
    <source>
        <strain evidence="1 2">JCM 12354</strain>
    </source>
</reference>
<dbReference type="Proteomes" id="UP000565711">
    <property type="component" value="Unassembled WGS sequence"/>
</dbReference>
<dbReference type="RefSeq" id="WP_157102802.1">
    <property type="nucleotide sequence ID" value="NZ_JAAXOP010000023.1"/>
</dbReference>
<dbReference type="AlphaFoldDB" id="A0A846Y885"/>
<organism evidence="1 2">
    <name type="scientific">Nocardia vermiculata</name>
    <dbReference type="NCBI Taxonomy" id="257274"/>
    <lineage>
        <taxon>Bacteria</taxon>
        <taxon>Bacillati</taxon>
        <taxon>Actinomycetota</taxon>
        <taxon>Actinomycetes</taxon>
        <taxon>Mycobacteriales</taxon>
        <taxon>Nocardiaceae</taxon>
        <taxon>Nocardia</taxon>
    </lineage>
</organism>
<gene>
    <name evidence="1" type="ORF">HGA08_27855</name>
</gene>
<name>A0A846Y885_9NOCA</name>
<dbReference type="EMBL" id="JAAXOP010000023">
    <property type="protein sequence ID" value="NKY54014.1"/>
    <property type="molecule type" value="Genomic_DNA"/>
</dbReference>
<evidence type="ECO:0000313" key="2">
    <source>
        <dbReference type="Proteomes" id="UP000565711"/>
    </source>
</evidence>
<protein>
    <submittedName>
        <fullName evidence="1">Uncharacterized protein</fullName>
    </submittedName>
</protein>